<keyword evidence="1" id="KW-0032">Aminotransferase</keyword>
<dbReference type="Pfam" id="PF08669">
    <property type="entry name" value="GCV_T_C"/>
    <property type="match status" value="1"/>
</dbReference>
<dbReference type="PIRSF" id="PIRSF006487">
    <property type="entry name" value="GcvT"/>
    <property type="match status" value="1"/>
</dbReference>
<feature type="domain" description="Aminomethyltransferase C-terminal" evidence="4">
    <location>
        <begin position="329"/>
        <end position="404"/>
    </location>
</feature>
<dbReference type="Pfam" id="PF01571">
    <property type="entry name" value="GCV_T"/>
    <property type="match status" value="1"/>
</dbReference>
<dbReference type="STRING" id="1260251.SPISAL_05050"/>
<sequence length="428" mass="46649">MPIPGLASRIRTINVPAARTGGAMTRKTDGVEFVVKPVASTGGASEFRQSMTPHPLVYQELAHDPHFGIYNGRLRSLSYGNAPMEDLYWRLRRQVMLSHTGELATEIRGPQAEALLERVFTRSIAAVRVGRCSYQIACYDDGGVMMDGVLMRFAPDHFWYVQSDGEFHGWLRAHAGQFDAEVRVTDTWISQVQGPRSMDVLAEVADEGMPERFRYFDMATIQVNGQPLVITRTGFTNELGWEFYLEPGADAEAIGDRILEVGQQYEMGTTPAEVTNARRIEGGLLFAGTDFDATITPFEAGFGRIVDLEKGDFAGREALRTADRRCRTWGLTCPGGTARHGLTVSQAGQPAGRVTSSAWSPTLGTGIAIVRLDDPEAGPGTQLEVLCTDGQTHAAEVCSLPLYDQAGDIPRGRATEPLATTEPVHAAV</sequence>
<dbReference type="PANTHER" id="PTHR43757:SF2">
    <property type="entry name" value="AMINOMETHYLTRANSFERASE, MITOCHONDRIAL"/>
    <property type="match status" value="1"/>
</dbReference>
<gene>
    <name evidence="5" type="ORF">FKY71_10290</name>
</gene>
<dbReference type="EMBL" id="VIFK01000091">
    <property type="protein sequence ID" value="TQE99117.1"/>
    <property type="molecule type" value="Genomic_DNA"/>
</dbReference>
<accession>A0A540VQR5</accession>
<keyword evidence="5" id="KW-0808">Transferase</keyword>
<dbReference type="SUPFAM" id="SSF103025">
    <property type="entry name" value="Folate-binding domain"/>
    <property type="match status" value="1"/>
</dbReference>
<feature type="domain" description="GCVT N-terminal" evidence="3">
    <location>
        <begin position="93"/>
        <end position="310"/>
    </location>
</feature>
<protein>
    <submittedName>
        <fullName evidence="5">Aminomethyl transferase family protein</fullName>
    </submittedName>
</protein>
<organism evidence="5">
    <name type="scientific">Spiribacter salinus</name>
    <dbReference type="NCBI Taxonomy" id="1335746"/>
    <lineage>
        <taxon>Bacteria</taxon>
        <taxon>Pseudomonadati</taxon>
        <taxon>Pseudomonadota</taxon>
        <taxon>Gammaproteobacteria</taxon>
        <taxon>Chromatiales</taxon>
        <taxon>Ectothiorhodospiraceae</taxon>
        <taxon>Spiribacter</taxon>
    </lineage>
</organism>
<feature type="binding site" evidence="2">
    <location>
        <position position="242"/>
    </location>
    <ligand>
        <name>substrate</name>
    </ligand>
</feature>
<evidence type="ECO:0000313" key="5">
    <source>
        <dbReference type="EMBL" id="TQE99117.1"/>
    </source>
</evidence>
<dbReference type="InterPro" id="IPR027266">
    <property type="entry name" value="TrmE/GcvT-like"/>
</dbReference>
<dbReference type="Gene3D" id="3.30.1360.120">
    <property type="entry name" value="Probable tRNA modification gtpase trme, domain 1"/>
    <property type="match status" value="1"/>
</dbReference>
<dbReference type="Proteomes" id="UP000315400">
    <property type="component" value="Unassembled WGS sequence"/>
</dbReference>
<comment type="caution">
    <text evidence="5">The sequence shown here is derived from an EMBL/GenBank/DDBJ whole genome shotgun (WGS) entry which is preliminary data.</text>
</comment>
<dbReference type="InterPro" id="IPR013977">
    <property type="entry name" value="GcvT_C"/>
</dbReference>
<evidence type="ECO:0000256" key="1">
    <source>
        <dbReference type="ARBA" id="ARBA00022576"/>
    </source>
</evidence>
<proteinExistence type="predicted"/>
<dbReference type="InterPro" id="IPR028896">
    <property type="entry name" value="GcvT/YgfZ/DmdA"/>
</dbReference>
<dbReference type="InterPro" id="IPR029043">
    <property type="entry name" value="GcvT/YgfZ_C"/>
</dbReference>
<name>A0A540VQR5_9GAMM</name>
<reference evidence="5" key="1">
    <citation type="submission" date="2019-06" db="EMBL/GenBank/DDBJ databases">
        <title>Metagenome assembled Genome of Spiribacter salinus SL48-SHIP from the microbial mat of Salt Lake 48 (Novosibirsk region, Russia).</title>
        <authorList>
            <person name="Shipova A."/>
            <person name="Rozanov A.S."/>
            <person name="Bryanskaya A.V."/>
            <person name="Peltek S.E."/>
        </authorList>
    </citation>
    <scope>NUCLEOTIDE SEQUENCE [LARGE SCALE GENOMIC DNA]</scope>
    <source>
        <strain evidence="5">SL48-SHIP-2</strain>
    </source>
</reference>
<evidence type="ECO:0000256" key="2">
    <source>
        <dbReference type="PIRSR" id="PIRSR006487-1"/>
    </source>
</evidence>
<evidence type="ECO:0000259" key="3">
    <source>
        <dbReference type="Pfam" id="PF01571"/>
    </source>
</evidence>
<dbReference type="PANTHER" id="PTHR43757">
    <property type="entry name" value="AMINOMETHYLTRANSFERASE"/>
    <property type="match status" value="1"/>
</dbReference>
<dbReference type="GO" id="GO:0008483">
    <property type="term" value="F:transaminase activity"/>
    <property type="evidence" value="ECO:0007669"/>
    <property type="project" value="UniProtKB-KW"/>
</dbReference>
<dbReference type="SUPFAM" id="SSF101790">
    <property type="entry name" value="Aminomethyltransferase beta-barrel domain"/>
    <property type="match status" value="1"/>
</dbReference>
<evidence type="ECO:0000259" key="4">
    <source>
        <dbReference type="Pfam" id="PF08669"/>
    </source>
</evidence>
<dbReference type="AlphaFoldDB" id="A0A540VQR5"/>
<dbReference type="InterPro" id="IPR006222">
    <property type="entry name" value="GCVT_N"/>
</dbReference>